<evidence type="ECO:0000313" key="2">
    <source>
        <dbReference type="EMBL" id="QNE23319.1"/>
    </source>
</evidence>
<dbReference type="Proteomes" id="UP000515563">
    <property type="component" value="Chromosome"/>
</dbReference>
<dbReference type="EMBL" id="CP043661">
    <property type="protein sequence ID" value="QNE23319.1"/>
    <property type="molecule type" value="Genomic_DNA"/>
</dbReference>
<name>A0A7G6XAQ4_9ACTN</name>
<dbReference type="SUPFAM" id="SSF56281">
    <property type="entry name" value="Metallo-hydrolase/oxidoreductase"/>
    <property type="match status" value="1"/>
</dbReference>
<accession>A0A7G6XAQ4</accession>
<dbReference type="InterPro" id="IPR036866">
    <property type="entry name" value="RibonucZ/Hydroxyglut_hydro"/>
</dbReference>
<reference evidence="2 3" key="2">
    <citation type="journal article" date="2020" name="Microbiol. Resour. Announc.">
        <title>Antarctic desert soil bacteria exhibit high novel natural product potential, evaluated through long-read genome sequencing and comparative genomics.</title>
        <authorList>
            <person name="Benaud N."/>
            <person name="Edwards R.J."/>
            <person name="Amos T.G."/>
            <person name="D'Agostino P.M."/>
            <person name="Gutierrez-Chavez C."/>
            <person name="Montgomery K."/>
            <person name="Nicetic I."/>
            <person name="Ferrari B.C."/>
        </authorList>
    </citation>
    <scope>NUCLEOTIDE SEQUENCE [LARGE SCALE GENOMIC DNA]</scope>
    <source>
        <strain evidence="2 3">SPB151</strain>
    </source>
</reference>
<evidence type="ECO:0000313" key="3">
    <source>
        <dbReference type="Proteomes" id="UP000515563"/>
    </source>
</evidence>
<dbReference type="PANTHER" id="PTHR43546:SF8">
    <property type="entry name" value="METALLO-BETA-LACTAMASE DOMAIN-CONTAINING PROTEIN"/>
    <property type="match status" value="1"/>
</dbReference>
<gene>
    <name evidence="2" type="ORF">F1D05_35695</name>
</gene>
<feature type="domain" description="Metallo-beta-lactamase" evidence="1">
    <location>
        <begin position="20"/>
        <end position="207"/>
    </location>
</feature>
<protein>
    <submittedName>
        <fullName evidence="2">MBL fold metallo-hydrolase</fullName>
    </submittedName>
</protein>
<reference evidence="3" key="1">
    <citation type="submission" date="2019-09" db="EMBL/GenBank/DDBJ databases">
        <title>Antimicrobial potential of Antarctic Bacteria.</title>
        <authorList>
            <person name="Benaud N."/>
            <person name="Edwards R.J."/>
            <person name="Ferrari B.C."/>
        </authorList>
    </citation>
    <scope>NUCLEOTIDE SEQUENCE [LARGE SCALE GENOMIC DNA]</scope>
    <source>
        <strain evidence="3">SPB151</strain>
    </source>
</reference>
<dbReference type="InterPro" id="IPR050114">
    <property type="entry name" value="UPF0173_UPF0282_UlaG_hydrolase"/>
</dbReference>
<dbReference type="KEGG" id="kqi:F1D05_35695"/>
<sequence length="257" mass="27491">MRVRITWWGHATTTIEENGTRLLTDPVLTSRIAHLRRRRGPVPLPVAGDCDAVLVSHLHADHLHLTSLPSVSPDAALVVPRGAAKLIQQDLGTTYADRCIEVAPGNQLRIGSLDITAVTADHDGRRLPWSSHRGPALGYRIDGTPSVWFAGDTDLYDGLAAEAGPVDLALVPVGGWGPSLGPGHLDPVRAAEAVRRVGARVAVPVHYGTFWPIGCDWLKPELFLSPGSQFKAAMAELDPAVKVELLAPGDSAEVVHR</sequence>
<dbReference type="AlphaFoldDB" id="A0A7G6XAQ4"/>
<evidence type="ECO:0000259" key="1">
    <source>
        <dbReference type="Pfam" id="PF12706"/>
    </source>
</evidence>
<dbReference type="GO" id="GO:0016787">
    <property type="term" value="F:hydrolase activity"/>
    <property type="evidence" value="ECO:0007669"/>
    <property type="project" value="UniProtKB-KW"/>
</dbReference>
<dbReference type="InterPro" id="IPR001279">
    <property type="entry name" value="Metallo-B-lactamas"/>
</dbReference>
<dbReference type="PANTHER" id="PTHR43546">
    <property type="entry name" value="UPF0173 METAL-DEPENDENT HYDROLASE MJ1163-RELATED"/>
    <property type="match status" value="1"/>
</dbReference>
<dbReference type="Gene3D" id="3.60.15.10">
    <property type="entry name" value="Ribonuclease Z/Hydroxyacylglutathione hydrolase-like"/>
    <property type="match status" value="1"/>
</dbReference>
<keyword evidence="3" id="KW-1185">Reference proteome</keyword>
<proteinExistence type="predicted"/>
<dbReference type="Pfam" id="PF12706">
    <property type="entry name" value="Lactamase_B_2"/>
    <property type="match status" value="1"/>
</dbReference>
<organism evidence="2 3">
    <name type="scientific">Kribbella qitaiheensis</name>
    <dbReference type="NCBI Taxonomy" id="1544730"/>
    <lineage>
        <taxon>Bacteria</taxon>
        <taxon>Bacillati</taxon>
        <taxon>Actinomycetota</taxon>
        <taxon>Actinomycetes</taxon>
        <taxon>Propionibacteriales</taxon>
        <taxon>Kribbellaceae</taxon>
        <taxon>Kribbella</taxon>
    </lineage>
</organism>
<keyword evidence="2" id="KW-0378">Hydrolase</keyword>